<name>A0AA37SR22_9BACT</name>
<reference evidence="1" key="2">
    <citation type="submission" date="2023-01" db="EMBL/GenBank/DDBJ databases">
        <title>Draft genome sequence of Portibacter lacus strain NBRC 108769.</title>
        <authorList>
            <person name="Sun Q."/>
            <person name="Mori K."/>
        </authorList>
    </citation>
    <scope>NUCLEOTIDE SEQUENCE</scope>
    <source>
        <strain evidence="1">NBRC 108769</strain>
    </source>
</reference>
<accession>A0AA37SR22</accession>
<protein>
    <submittedName>
        <fullName evidence="1">Uncharacterized protein</fullName>
    </submittedName>
</protein>
<gene>
    <name evidence="1" type="ORF">GCM10007940_18260</name>
</gene>
<reference evidence="1" key="1">
    <citation type="journal article" date="2014" name="Int. J. Syst. Evol. Microbiol.">
        <title>Complete genome sequence of Corynebacterium casei LMG S-19264T (=DSM 44701T), isolated from a smear-ripened cheese.</title>
        <authorList>
            <consortium name="US DOE Joint Genome Institute (JGI-PGF)"/>
            <person name="Walter F."/>
            <person name="Albersmeier A."/>
            <person name="Kalinowski J."/>
            <person name="Ruckert C."/>
        </authorList>
    </citation>
    <scope>NUCLEOTIDE SEQUENCE</scope>
    <source>
        <strain evidence="1">NBRC 108769</strain>
    </source>
</reference>
<evidence type="ECO:0000313" key="2">
    <source>
        <dbReference type="Proteomes" id="UP001156666"/>
    </source>
</evidence>
<dbReference type="EMBL" id="BSOH01000010">
    <property type="protein sequence ID" value="GLR17211.1"/>
    <property type="molecule type" value="Genomic_DNA"/>
</dbReference>
<dbReference type="InterPro" id="IPR057695">
    <property type="entry name" value="DUF7935"/>
</dbReference>
<dbReference type="Pfam" id="PF25589">
    <property type="entry name" value="DUF7935"/>
    <property type="match status" value="1"/>
</dbReference>
<evidence type="ECO:0000313" key="1">
    <source>
        <dbReference type="EMBL" id="GLR17211.1"/>
    </source>
</evidence>
<comment type="caution">
    <text evidence="1">The sequence shown here is derived from an EMBL/GenBank/DDBJ whole genome shotgun (WGS) entry which is preliminary data.</text>
</comment>
<keyword evidence="2" id="KW-1185">Reference proteome</keyword>
<sequence>MKSYLKNRISLEAMKLQAGKKSETLPIRVQAYERLMLFCERINIEQLVYRLREPNMKVRDLQSVLMIAVQQEYEHNLSQQIYASSNLWKIIELAKNEVLNTIVTTAERFNPEDEALSYSNALLSGRSTVPILDKAKEALRSEVQLLF</sequence>
<dbReference type="AlphaFoldDB" id="A0AA37SR22"/>
<proteinExistence type="predicted"/>
<dbReference type="Proteomes" id="UP001156666">
    <property type="component" value="Unassembled WGS sequence"/>
</dbReference>
<organism evidence="1 2">
    <name type="scientific">Portibacter lacus</name>
    <dbReference type="NCBI Taxonomy" id="1099794"/>
    <lineage>
        <taxon>Bacteria</taxon>
        <taxon>Pseudomonadati</taxon>
        <taxon>Bacteroidota</taxon>
        <taxon>Saprospiria</taxon>
        <taxon>Saprospirales</taxon>
        <taxon>Haliscomenobacteraceae</taxon>
        <taxon>Portibacter</taxon>
    </lineage>
</organism>